<organism evidence="1 2">
    <name type="scientific">Shewanella algae</name>
    <dbReference type="NCBI Taxonomy" id="38313"/>
    <lineage>
        <taxon>Bacteria</taxon>
        <taxon>Pseudomonadati</taxon>
        <taxon>Pseudomonadota</taxon>
        <taxon>Gammaproteobacteria</taxon>
        <taxon>Alteromonadales</taxon>
        <taxon>Shewanellaceae</taxon>
        <taxon>Shewanella</taxon>
    </lineage>
</organism>
<dbReference type="Proteomes" id="UP000254069">
    <property type="component" value="Unassembled WGS sequence"/>
</dbReference>
<dbReference type="STRING" id="38313.GCA_000947195_02187"/>
<accession>A0A2T3GZT5</accession>
<protein>
    <submittedName>
        <fullName evidence="1">Uncharacterized protein</fullName>
    </submittedName>
</protein>
<reference evidence="1 2" key="1">
    <citation type="submission" date="2018-06" db="EMBL/GenBank/DDBJ databases">
        <authorList>
            <consortium name="Pathogen Informatics"/>
            <person name="Doyle S."/>
        </authorList>
    </citation>
    <scope>NUCLEOTIDE SEQUENCE [LARGE SCALE GENOMIC DNA]</scope>
    <source>
        <strain evidence="1 2">NCTC10738</strain>
    </source>
</reference>
<evidence type="ECO:0000313" key="2">
    <source>
        <dbReference type="Proteomes" id="UP000254069"/>
    </source>
</evidence>
<sequence length="79" mass="8984">METKSKTISYKTDQEVCMAIPVGKLAELIHKGELCAADFRCLDSQSKKQVWQLCLWCCKQRVHCDRQCSQCETGISADK</sequence>
<dbReference type="KEGG" id="salg:BS332_18025"/>
<evidence type="ECO:0000313" key="1">
    <source>
        <dbReference type="EMBL" id="SUJ07018.1"/>
    </source>
</evidence>
<gene>
    <name evidence="1" type="ORF">NCTC10738_03930</name>
</gene>
<keyword evidence="2" id="KW-1185">Reference proteome</keyword>
<name>A0A2T3GZT5_9GAMM</name>
<accession>A0A380BU41</accession>
<dbReference type="EMBL" id="UGYO01000002">
    <property type="protein sequence ID" value="SUJ07018.1"/>
    <property type="molecule type" value="Genomic_DNA"/>
</dbReference>
<dbReference type="AlphaFoldDB" id="A0A2T3GZT5"/>
<proteinExistence type="predicted"/>